<dbReference type="GO" id="GO:0004497">
    <property type="term" value="F:monooxygenase activity"/>
    <property type="evidence" value="ECO:0007669"/>
    <property type="project" value="InterPro"/>
</dbReference>
<reference evidence="1 2" key="1">
    <citation type="submission" date="2014-04" db="EMBL/GenBank/DDBJ databases">
        <authorList>
            <consortium name="DOE Joint Genome Institute"/>
            <person name="Kuo A."/>
            <person name="Tarkka M."/>
            <person name="Buscot F."/>
            <person name="Kohler A."/>
            <person name="Nagy L.G."/>
            <person name="Floudas D."/>
            <person name="Copeland A."/>
            <person name="Barry K.W."/>
            <person name="Cichocki N."/>
            <person name="Veneault-Fourrey C."/>
            <person name="LaButti K."/>
            <person name="Lindquist E.A."/>
            <person name="Lipzen A."/>
            <person name="Lundell T."/>
            <person name="Morin E."/>
            <person name="Murat C."/>
            <person name="Sun H."/>
            <person name="Tunlid A."/>
            <person name="Henrissat B."/>
            <person name="Grigoriev I.V."/>
            <person name="Hibbett D.S."/>
            <person name="Martin F."/>
            <person name="Nordberg H.P."/>
            <person name="Cantor M.N."/>
            <person name="Hua S.X."/>
        </authorList>
    </citation>
    <scope>NUCLEOTIDE SEQUENCE [LARGE SCALE GENOMIC DNA]</scope>
    <source>
        <strain evidence="1 2">F 1598</strain>
    </source>
</reference>
<dbReference type="GO" id="GO:0005506">
    <property type="term" value="F:iron ion binding"/>
    <property type="evidence" value="ECO:0007669"/>
    <property type="project" value="InterPro"/>
</dbReference>
<dbReference type="InParanoid" id="A0A0C3BPB4"/>
<dbReference type="GO" id="GO:0016705">
    <property type="term" value="F:oxidoreductase activity, acting on paired donors, with incorporation or reduction of molecular oxygen"/>
    <property type="evidence" value="ECO:0007669"/>
    <property type="project" value="InterPro"/>
</dbReference>
<dbReference type="GO" id="GO:0020037">
    <property type="term" value="F:heme binding"/>
    <property type="evidence" value="ECO:0007669"/>
    <property type="project" value="InterPro"/>
</dbReference>
<feature type="non-terminal residue" evidence="1">
    <location>
        <position position="79"/>
    </location>
</feature>
<dbReference type="HOGENOM" id="CLU_2606876_0_0_1"/>
<dbReference type="STRING" id="765440.A0A0C3BPB4"/>
<name>A0A0C3BPB4_PILCF</name>
<dbReference type="Gene3D" id="1.10.630.10">
    <property type="entry name" value="Cytochrome P450"/>
    <property type="match status" value="1"/>
</dbReference>
<dbReference type="Proteomes" id="UP000054166">
    <property type="component" value="Unassembled WGS sequence"/>
</dbReference>
<keyword evidence="2" id="KW-1185">Reference proteome</keyword>
<protein>
    <submittedName>
        <fullName evidence="1">Uncharacterized protein</fullName>
    </submittedName>
</protein>
<sequence length="79" mass="8624">MAGLSDLPENYLDHVRRATAAIIMQITYGHEVGPLGDNYVKLADEALESFSTASEPGAFLVDFPGAGFKRKAMVWHKLS</sequence>
<proteinExistence type="predicted"/>
<evidence type="ECO:0000313" key="1">
    <source>
        <dbReference type="EMBL" id="KIM79112.1"/>
    </source>
</evidence>
<dbReference type="InterPro" id="IPR036396">
    <property type="entry name" value="Cyt_P450_sf"/>
</dbReference>
<accession>A0A0C3BPB4</accession>
<dbReference type="EMBL" id="KN833011">
    <property type="protein sequence ID" value="KIM79112.1"/>
    <property type="molecule type" value="Genomic_DNA"/>
</dbReference>
<organism evidence="1 2">
    <name type="scientific">Piloderma croceum (strain F 1598)</name>
    <dbReference type="NCBI Taxonomy" id="765440"/>
    <lineage>
        <taxon>Eukaryota</taxon>
        <taxon>Fungi</taxon>
        <taxon>Dikarya</taxon>
        <taxon>Basidiomycota</taxon>
        <taxon>Agaricomycotina</taxon>
        <taxon>Agaricomycetes</taxon>
        <taxon>Agaricomycetidae</taxon>
        <taxon>Atheliales</taxon>
        <taxon>Atheliaceae</taxon>
        <taxon>Piloderma</taxon>
    </lineage>
</organism>
<gene>
    <name evidence="1" type="ORF">PILCRDRAFT_823686</name>
</gene>
<reference evidence="2" key="2">
    <citation type="submission" date="2015-01" db="EMBL/GenBank/DDBJ databases">
        <title>Evolutionary Origins and Diversification of the Mycorrhizal Mutualists.</title>
        <authorList>
            <consortium name="DOE Joint Genome Institute"/>
            <consortium name="Mycorrhizal Genomics Consortium"/>
            <person name="Kohler A."/>
            <person name="Kuo A."/>
            <person name="Nagy L.G."/>
            <person name="Floudas D."/>
            <person name="Copeland A."/>
            <person name="Barry K.W."/>
            <person name="Cichocki N."/>
            <person name="Veneault-Fourrey C."/>
            <person name="LaButti K."/>
            <person name="Lindquist E.A."/>
            <person name="Lipzen A."/>
            <person name="Lundell T."/>
            <person name="Morin E."/>
            <person name="Murat C."/>
            <person name="Riley R."/>
            <person name="Ohm R."/>
            <person name="Sun H."/>
            <person name="Tunlid A."/>
            <person name="Henrissat B."/>
            <person name="Grigoriev I.V."/>
            <person name="Hibbett D.S."/>
            <person name="Martin F."/>
        </authorList>
    </citation>
    <scope>NUCLEOTIDE SEQUENCE [LARGE SCALE GENOMIC DNA]</scope>
    <source>
        <strain evidence="2">F 1598</strain>
    </source>
</reference>
<dbReference type="AlphaFoldDB" id="A0A0C3BPB4"/>
<evidence type="ECO:0000313" key="2">
    <source>
        <dbReference type="Proteomes" id="UP000054166"/>
    </source>
</evidence>